<dbReference type="Pfam" id="PF14460">
    <property type="entry name" value="Prok-E2_D"/>
    <property type="match status" value="1"/>
</dbReference>
<keyword evidence="2" id="KW-1185">Reference proteome</keyword>
<comment type="caution">
    <text evidence="1">The sequence shown here is derived from an EMBL/GenBank/DDBJ whole genome shotgun (WGS) entry which is preliminary data.</text>
</comment>
<evidence type="ECO:0000313" key="1">
    <source>
        <dbReference type="EMBL" id="KYC34691.1"/>
    </source>
</evidence>
<proteinExistence type="predicted"/>
<dbReference type="STRING" id="128403.WA1_49055"/>
<dbReference type="AlphaFoldDB" id="A0A139WQI2"/>
<protein>
    <recommendedName>
        <fullName evidence="3">PRTRC system protein B</fullName>
    </recommendedName>
</protein>
<accession>A0A139WQI2</accession>
<sequence length="250" mass="28146">MLVEFNAPNTIDLKASDRLQLPELNLRDIARSLATQAPQGQVLATLLILEGQFLLAHKNNGAHEYKFISPALLKQAFASEAIDSQWLPPNTVRWGRGKKGEWLMQYYPLQKYCIPLLDANDSTFDITIPMPGLLFTGCGTDYYIWATKGRQFDPDAKLYKAPLPNTDDDGKICFGGNSKPVCSAATIFQAWTLFWAAPFNNHMANSKSIAFPQDVREHLLQLHNKKSKRYPISDLVESSRKLNDIVNFLS</sequence>
<evidence type="ECO:0000313" key="2">
    <source>
        <dbReference type="Proteomes" id="UP000076925"/>
    </source>
</evidence>
<name>A0A139WQI2_9CYAN</name>
<reference evidence="1 2" key="1">
    <citation type="journal article" date="2013" name="Genome Biol. Evol.">
        <title>Genomes of Stigonematalean cyanobacteria (subsection V) and the evolution of oxygenic photosynthesis from prokaryotes to plastids.</title>
        <authorList>
            <person name="Dagan T."/>
            <person name="Roettger M."/>
            <person name="Stucken K."/>
            <person name="Landan G."/>
            <person name="Koch R."/>
            <person name="Major P."/>
            <person name="Gould S.B."/>
            <person name="Goremykin V.V."/>
            <person name="Rippka R."/>
            <person name="Tandeau de Marsac N."/>
            <person name="Gugger M."/>
            <person name="Lockhart P.J."/>
            <person name="Allen J.F."/>
            <person name="Brune I."/>
            <person name="Maus I."/>
            <person name="Puhler A."/>
            <person name="Martin W.F."/>
        </authorList>
    </citation>
    <scope>NUCLEOTIDE SEQUENCE [LARGE SCALE GENOMIC DNA]</scope>
    <source>
        <strain evidence="1 2">PCC 7110</strain>
    </source>
</reference>
<dbReference type="EMBL" id="ANNX02000064">
    <property type="protein sequence ID" value="KYC34691.1"/>
    <property type="molecule type" value="Genomic_DNA"/>
</dbReference>
<dbReference type="OrthoDB" id="460291at2"/>
<dbReference type="Proteomes" id="UP000076925">
    <property type="component" value="Unassembled WGS sequence"/>
</dbReference>
<gene>
    <name evidence="1" type="ORF">WA1_49055</name>
</gene>
<organism evidence="1 2">
    <name type="scientific">Scytonema hofmannii PCC 7110</name>
    <dbReference type="NCBI Taxonomy" id="128403"/>
    <lineage>
        <taxon>Bacteria</taxon>
        <taxon>Bacillati</taxon>
        <taxon>Cyanobacteriota</taxon>
        <taxon>Cyanophyceae</taxon>
        <taxon>Nostocales</taxon>
        <taxon>Scytonemataceae</taxon>
        <taxon>Scytonema</taxon>
    </lineage>
</organism>
<dbReference type="RefSeq" id="WP_017741141.1">
    <property type="nucleotide sequence ID" value="NZ_KQ976355.1"/>
</dbReference>
<evidence type="ECO:0008006" key="3">
    <source>
        <dbReference type="Google" id="ProtNLM"/>
    </source>
</evidence>
<dbReference type="InterPro" id="IPR032787">
    <property type="entry name" value="Prok-E2_D"/>
</dbReference>